<reference evidence="1 2" key="1">
    <citation type="submission" date="2022-07" db="EMBL/GenBank/DDBJ databases">
        <title>Methylomonas rivi sp. nov., Methylomonas rosea sp. nov., Methylomonas aureus sp. nov. and Methylomonas subterranea sp. nov., four novel methanotrophs isolated from a freshwater creek and the deep terrestrial subsurface.</title>
        <authorList>
            <person name="Abin C."/>
            <person name="Sankaranarayanan K."/>
            <person name="Garner C."/>
            <person name="Sindelar R."/>
            <person name="Kotary K."/>
            <person name="Garner R."/>
            <person name="Barclay S."/>
            <person name="Lawson P."/>
            <person name="Krumholz L."/>
        </authorList>
    </citation>
    <scope>NUCLEOTIDE SEQUENCE [LARGE SCALE GENOMIC DNA]</scope>
    <source>
        <strain evidence="1 2">WSC-6</strain>
    </source>
</reference>
<dbReference type="Proteomes" id="UP001524586">
    <property type="component" value="Unassembled WGS sequence"/>
</dbReference>
<comment type="caution">
    <text evidence="1">The sequence shown here is derived from an EMBL/GenBank/DDBJ whole genome shotgun (WGS) entry which is preliminary data.</text>
</comment>
<sequence>MIHSSIFYWKIYGHQVRATGKVPVAAIQQFGAPSEKGRSPSSGRYSNFIESGVAFNRNRRPVWRNFNRTG</sequence>
<evidence type="ECO:0000313" key="2">
    <source>
        <dbReference type="Proteomes" id="UP001524586"/>
    </source>
</evidence>
<keyword evidence="2" id="KW-1185">Reference proteome</keyword>
<dbReference type="RefSeq" id="WP_256615459.1">
    <property type="nucleotide sequence ID" value="NZ_JANIBK010000053.1"/>
</dbReference>
<feature type="non-terminal residue" evidence="1">
    <location>
        <position position="70"/>
    </location>
</feature>
<proteinExistence type="predicted"/>
<protein>
    <submittedName>
        <fullName evidence="1">Uncharacterized protein</fullName>
    </submittedName>
</protein>
<dbReference type="EMBL" id="JANIBK010000053">
    <property type="protein sequence ID" value="MCQ8129041.1"/>
    <property type="molecule type" value="Genomic_DNA"/>
</dbReference>
<organism evidence="1 2">
    <name type="scientific">Methylomonas rivi</name>
    <dbReference type="NCBI Taxonomy" id="2952226"/>
    <lineage>
        <taxon>Bacteria</taxon>
        <taxon>Pseudomonadati</taxon>
        <taxon>Pseudomonadota</taxon>
        <taxon>Gammaproteobacteria</taxon>
        <taxon>Methylococcales</taxon>
        <taxon>Methylococcaceae</taxon>
        <taxon>Methylomonas</taxon>
    </lineage>
</organism>
<evidence type="ECO:0000313" key="1">
    <source>
        <dbReference type="EMBL" id="MCQ8129041.1"/>
    </source>
</evidence>
<accession>A0ABT1U5Z3</accession>
<name>A0ABT1U5Z3_9GAMM</name>
<gene>
    <name evidence="1" type="ORF">NP596_11295</name>
</gene>